<organism evidence="1 2">
    <name type="scientific">Goodfellowiella coeruleoviolacea</name>
    <dbReference type="NCBI Taxonomy" id="334858"/>
    <lineage>
        <taxon>Bacteria</taxon>
        <taxon>Bacillati</taxon>
        <taxon>Actinomycetota</taxon>
        <taxon>Actinomycetes</taxon>
        <taxon>Pseudonocardiales</taxon>
        <taxon>Pseudonocardiaceae</taxon>
        <taxon>Goodfellowiella</taxon>
    </lineage>
</organism>
<protein>
    <submittedName>
        <fullName evidence="1">Uncharacterized conserved protein YecE, DUF72 family</fullName>
    </submittedName>
</protein>
<dbReference type="Pfam" id="PF01904">
    <property type="entry name" value="DUF72"/>
    <property type="match status" value="1"/>
</dbReference>
<proteinExistence type="predicted"/>
<reference evidence="1" key="1">
    <citation type="submission" date="2022-06" db="EMBL/GenBank/DDBJ databases">
        <title>Genomic Encyclopedia of Archaeal and Bacterial Type Strains, Phase II (KMG-II): from individual species to whole genera.</title>
        <authorList>
            <person name="Goeker M."/>
        </authorList>
    </citation>
    <scope>NUCLEOTIDE SEQUENCE</scope>
    <source>
        <strain evidence="1">DSM 43935</strain>
    </source>
</reference>
<name>A0AAE3GB33_9PSEU</name>
<sequence>MGEVLVGTASWTDRTLVESGWYPAGVKSPADRLAYYASQFPLVEVDSTYYAPPAEHTARLWAERTPPRFTFNIKAFSLFTHHPTKPSALPVELRPDRAESDRGRNLYLRDVAPTVVDELWRRFLSALRPLAEAGKLGAILLQFPQWFPISGQHKKYIVDCQRRCDPVPVCVEFRNHTWMSERNQHETLDFLSDHGLPYVSVDMPQGHPTSIPPVLAATAELAVVRFHGHSAEWTSHDIHRRFGYRYSGAELAEWAPRIRELAENAATTHVLMNNCYRDYAQTNAQQLAHLLDAG</sequence>
<dbReference type="PANTHER" id="PTHR30348">
    <property type="entry name" value="UNCHARACTERIZED PROTEIN YECE"/>
    <property type="match status" value="1"/>
</dbReference>
<comment type="caution">
    <text evidence="1">The sequence shown here is derived from an EMBL/GenBank/DDBJ whole genome shotgun (WGS) entry which is preliminary data.</text>
</comment>
<dbReference type="InterPro" id="IPR036520">
    <property type="entry name" value="UPF0759_sf"/>
</dbReference>
<dbReference type="Gene3D" id="3.20.20.410">
    <property type="entry name" value="Protein of unknown function UPF0759"/>
    <property type="match status" value="1"/>
</dbReference>
<gene>
    <name evidence="1" type="ORF">LX83_000979</name>
</gene>
<dbReference type="EMBL" id="JAMTCK010000002">
    <property type="protein sequence ID" value="MCP2164139.1"/>
    <property type="molecule type" value="Genomic_DNA"/>
</dbReference>
<accession>A0AAE3GB33</accession>
<keyword evidence="2" id="KW-1185">Reference proteome</keyword>
<dbReference type="SUPFAM" id="SSF117396">
    <property type="entry name" value="TM1631-like"/>
    <property type="match status" value="1"/>
</dbReference>
<dbReference type="RefSeq" id="WP_253767500.1">
    <property type="nucleotide sequence ID" value="NZ_JAMTCK010000002.1"/>
</dbReference>
<dbReference type="Proteomes" id="UP001206128">
    <property type="component" value="Unassembled WGS sequence"/>
</dbReference>
<dbReference type="PANTHER" id="PTHR30348:SF13">
    <property type="entry name" value="UPF0759 PROTEIN YUNF"/>
    <property type="match status" value="1"/>
</dbReference>
<evidence type="ECO:0000313" key="1">
    <source>
        <dbReference type="EMBL" id="MCP2164139.1"/>
    </source>
</evidence>
<evidence type="ECO:0000313" key="2">
    <source>
        <dbReference type="Proteomes" id="UP001206128"/>
    </source>
</evidence>
<dbReference type="AlphaFoldDB" id="A0AAE3GB33"/>
<dbReference type="InterPro" id="IPR002763">
    <property type="entry name" value="DUF72"/>
</dbReference>